<keyword evidence="3 5" id="KW-0546">Nucleotide metabolism</keyword>
<comment type="caution">
    <text evidence="5">Lacks conserved residue(s) required for the propagation of feature annotation.</text>
</comment>
<dbReference type="NCBIfam" id="NF001862">
    <property type="entry name" value="PRK00601.1"/>
    <property type="match status" value="1"/>
</dbReference>
<dbReference type="HAMAP" id="MF_00116">
    <property type="entry name" value="dUTPase_bact"/>
    <property type="match status" value="1"/>
</dbReference>
<dbReference type="PANTHER" id="PTHR11241:SF0">
    <property type="entry name" value="DEOXYURIDINE 5'-TRIPHOSPHATE NUCLEOTIDOHYDROLASE"/>
    <property type="match status" value="1"/>
</dbReference>
<dbReference type="InterPro" id="IPR033704">
    <property type="entry name" value="dUTPase_trimeric"/>
</dbReference>
<dbReference type="InterPro" id="IPR029054">
    <property type="entry name" value="dUTPase-like"/>
</dbReference>
<gene>
    <name evidence="5 7" type="primary">dut</name>
    <name evidence="7" type="ORF">MFMK1_002147</name>
</gene>
<evidence type="ECO:0000313" key="7">
    <source>
        <dbReference type="EMBL" id="WRO22318.1"/>
    </source>
</evidence>
<dbReference type="Pfam" id="PF00692">
    <property type="entry name" value="dUTPase"/>
    <property type="match status" value="1"/>
</dbReference>
<comment type="similarity">
    <text evidence="1 5">Belongs to the dUTPase family.</text>
</comment>
<keyword evidence="5" id="KW-0460">Magnesium</keyword>
<feature type="binding site" evidence="5">
    <location>
        <begin position="85"/>
        <end position="87"/>
    </location>
    <ligand>
        <name>substrate</name>
    </ligand>
</feature>
<dbReference type="EC" id="3.6.1.23" evidence="5"/>
<evidence type="ECO:0000256" key="4">
    <source>
        <dbReference type="ARBA" id="ARBA00047686"/>
    </source>
</evidence>
<dbReference type="KEGG" id="dbc:MFMK1_002147"/>
<dbReference type="InterPro" id="IPR036157">
    <property type="entry name" value="dUTPase-like_sf"/>
</dbReference>
<dbReference type="EMBL" id="CP121694">
    <property type="protein sequence ID" value="WRO22318.1"/>
    <property type="molecule type" value="Genomic_DNA"/>
</dbReference>
<name>A0AAU0USR9_9FIRM</name>
<dbReference type="NCBIfam" id="TIGR00576">
    <property type="entry name" value="dut"/>
    <property type="match status" value="1"/>
</dbReference>
<evidence type="ECO:0000259" key="6">
    <source>
        <dbReference type="Pfam" id="PF00692"/>
    </source>
</evidence>
<comment type="catalytic activity">
    <reaction evidence="4 5">
        <text>dUTP + H2O = dUMP + diphosphate + H(+)</text>
        <dbReference type="Rhea" id="RHEA:10248"/>
        <dbReference type="ChEBI" id="CHEBI:15377"/>
        <dbReference type="ChEBI" id="CHEBI:15378"/>
        <dbReference type="ChEBI" id="CHEBI:33019"/>
        <dbReference type="ChEBI" id="CHEBI:61555"/>
        <dbReference type="ChEBI" id="CHEBI:246422"/>
        <dbReference type="EC" id="3.6.1.23"/>
    </reaction>
</comment>
<sequence>MSITLPVYRLSHGQGLPLPEYMTADSAGMDIHAACDDKITINPQDIILMPTGIVIMLPHGYEAQVRPRSGLALKKGITLVNSPGTIDADYRGEVKLIMTNLSKTPAVIKRGQRVAQLVVCPITKVKPVEVSSVDCDTKRGNGGFGHTGV</sequence>
<proteinExistence type="inferred from homology"/>
<keyword evidence="8" id="KW-1185">Reference proteome</keyword>
<dbReference type="GO" id="GO:0046081">
    <property type="term" value="P:dUTP catabolic process"/>
    <property type="evidence" value="ECO:0007669"/>
    <property type="project" value="InterPro"/>
</dbReference>
<protein>
    <recommendedName>
        <fullName evidence="5">Deoxyuridine 5'-triphosphate nucleotidohydrolase</fullName>
        <shortName evidence="5">dUTPase</shortName>
        <ecNumber evidence="5">3.6.1.23</ecNumber>
    </recommendedName>
    <alternativeName>
        <fullName evidence="5">dUTP pyrophosphatase</fullName>
    </alternativeName>
</protein>
<dbReference type="GO" id="GO:0000287">
    <property type="term" value="F:magnesium ion binding"/>
    <property type="evidence" value="ECO:0007669"/>
    <property type="project" value="UniProtKB-UniRule"/>
</dbReference>
<organism evidence="7 8">
    <name type="scientific">Metallumcola ferriviriculae</name>
    <dbReference type="NCBI Taxonomy" id="3039180"/>
    <lineage>
        <taxon>Bacteria</taxon>
        <taxon>Bacillati</taxon>
        <taxon>Bacillota</taxon>
        <taxon>Clostridia</taxon>
        <taxon>Neomoorellales</taxon>
        <taxon>Desulfitibacteraceae</taxon>
        <taxon>Metallumcola</taxon>
    </lineage>
</organism>
<dbReference type="Proteomes" id="UP001329915">
    <property type="component" value="Chromosome"/>
</dbReference>
<comment type="pathway">
    <text evidence="5">Pyrimidine metabolism; dUMP biosynthesis; dUMP from dCTP (dUTP route): step 2/2.</text>
</comment>
<evidence type="ECO:0000256" key="5">
    <source>
        <dbReference type="HAMAP-Rule" id="MF_00116"/>
    </source>
</evidence>
<evidence type="ECO:0000256" key="2">
    <source>
        <dbReference type="ARBA" id="ARBA00022801"/>
    </source>
</evidence>
<keyword evidence="5" id="KW-0479">Metal-binding</keyword>
<comment type="cofactor">
    <cofactor evidence="5">
        <name>Mg(2+)</name>
        <dbReference type="ChEBI" id="CHEBI:18420"/>
    </cofactor>
</comment>
<accession>A0AAU0USR9</accession>
<dbReference type="PANTHER" id="PTHR11241">
    <property type="entry name" value="DEOXYURIDINE 5'-TRIPHOSPHATE NUCLEOTIDOHYDROLASE"/>
    <property type="match status" value="1"/>
</dbReference>
<comment type="function">
    <text evidence="5">This enzyme is involved in nucleotide metabolism: it produces dUMP, the immediate precursor of thymidine nucleotides and it decreases the intracellular concentration of dUTP so that uracil cannot be incorporated into DNA.</text>
</comment>
<dbReference type="Gene3D" id="2.70.40.10">
    <property type="match status" value="1"/>
</dbReference>
<dbReference type="SUPFAM" id="SSF51283">
    <property type="entry name" value="dUTPase-like"/>
    <property type="match status" value="1"/>
</dbReference>
<dbReference type="InterPro" id="IPR008181">
    <property type="entry name" value="dUTPase"/>
</dbReference>
<dbReference type="CDD" id="cd07557">
    <property type="entry name" value="trimeric_dUTPase"/>
    <property type="match status" value="1"/>
</dbReference>
<feature type="domain" description="dUTPase-like" evidence="6">
    <location>
        <begin position="17"/>
        <end position="148"/>
    </location>
</feature>
<evidence type="ECO:0000256" key="1">
    <source>
        <dbReference type="ARBA" id="ARBA00006581"/>
    </source>
</evidence>
<evidence type="ECO:0000313" key="8">
    <source>
        <dbReference type="Proteomes" id="UP001329915"/>
    </source>
</evidence>
<reference evidence="7 8" key="1">
    <citation type="submission" date="2023-04" db="EMBL/GenBank/DDBJ databases">
        <authorList>
            <person name="Hsu D."/>
        </authorList>
    </citation>
    <scope>NUCLEOTIDE SEQUENCE [LARGE SCALE GENOMIC DNA]</scope>
    <source>
        <strain evidence="7 8">MK1</strain>
    </source>
</reference>
<feature type="binding site" evidence="5">
    <location>
        <begin position="68"/>
        <end position="70"/>
    </location>
    <ligand>
        <name>substrate</name>
    </ligand>
</feature>
<keyword evidence="2 5" id="KW-0378">Hydrolase</keyword>
<dbReference type="GO" id="GO:0004170">
    <property type="term" value="F:dUTP diphosphatase activity"/>
    <property type="evidence" value="ECO:0007669"/>
    <property type="project" value="UniProtKB-UniRule"/>
</dbReference>
<dbReference type="RefSeq" id="WP_366921732.1">
    <property type="nucleotide sequence ID" value="NZ_CP121694.1"/>
</dbReference>
<dbReference type="AlphaFoldDB" id="A0AAU0USR9"/>
<feature type="binding site" evidence="5">
    <location>
        <position position="81"/>
    </location>
    <ligand>
        <name>substrate</name>
    </ligand>
</feature>
<evidence type="ECO:0000256" key="3">
    <source>
        <dbReference type="ARBA" id="ARBA00023080"/>
    </source>
</evidence>
<dbReference type="GO" id="GO:0006226">
    <property type="term" value="P:dUMP biosynthetic process"/>
    <property type="evidence" value="ECO:0007669"/>
    <property type="project" value="UniProtKB-UniRule"/>
</dbReference>